<reference evidence="11 12" key="1">
    <citation type="submission" date="2016-07" db="EMBL/GenBank/DDBJ databases">
        <title>Draft Genome Sequence of Methylophaga muralis Bur 1.</title>
        <authorList>
            <person name="Vasilenko O.V."/>
            <person name="Doronina N.V."/>
            <person name="Shmareva M.N."/>
            <person name="Tarlachkov S.V."/>
            <person name="Mustakhimov I."/>
            <person name="Trotsenko Y.A."/>
        </authorList>
    </citation>
    <scope>NUCLEOTIDE SEQUENCE [LARGE SCALE GENOMIC DNA]</scope>
    <source>
        <strain evidence="11 12">Bur 1</strain>
    </source>
</reference>
<evidence type="ECO:0000259" key="10">
    <source>
        <dbReference type="Pfam" id="PF17188"/>
    </source>
</evidence>
<dbReference type="EMBL" id="MCRI01000018">
    <property type="protein sequence ID" value="ODN66505.1"/>
    <property type="molecule type" value="Genomic_DNA"/>
</dbReference>
<evidence type="ECO:0000313" key="11">
    <source>
        <dbReference type="EMBL" id="ODN66505.1"/>
    </source>
</evidence>
<dbReference type="Gene3D" id="3.30.200.100">
    <property type="entry name" value="MucB/RseB, C-terminal domain"/>
    <property type="match status" value="1"/>
</dbReference>
<comment type="subunit">
    <text evidence="3">Monomer.</text>
</comment>
<keyword evidence="6" id="KW-0574">Periplasm</keyword>
<evidence type="ECO:0000256" key="3">
    <source>
        <dbReference type="ARBA" id="ARBA00011245"/>
    </source>
</evidence>
<evidence type="ECO:0000256" key="1">
    <source>
        <dbReference type="ARBA" id="ARBA00004418"/>
    </source>
</evidence>
<dbReference type="GO" id="GO:0045152">
    <property type="term" value="F:antisigma factor binding"/>
    <property type="evidence" value="ECO:0007669"/>
    <property type="project" value="TreeGrafter"/>
</dbReference>
<dbReference type="InterPro" id="IPR033434">
    <property type="entry name" value="MucB/RseB_N"/>
</dbReference>
<sequence length="326" mass="36565">MRQGFRFCVALLVLFIPTVQAESASIELLERMSQAAKQLNYEGVFAYQSGKTFQSVRIYHRNDDGTESERLISLNGAAREVIRSDDTVTCINPDGKQINVSQRPLGRGFPSDLPRRLSSATAFYELKLGDEDRIAGKLTQRVDIKPVDSYRYGYRLWMDKETDLLLKSELIDEQGEVLETFEFTDIQTGVDIPDASLKAQMSGNEMVWNRTEPGEMTTQDLAKFSNWQTKWLPEGFMLVAHQNRLRSNNGAHVEQRVYSDGLSSVSVFIEKMRSQHNHFHGGSHMGAVNAFGSVIHAHFVTVVGEVPAVTVEKIGAAIQYAGPESR</sequence>
<dbReference type="GO" id="GO:0032885">
    <property type="term" value="P:regulation of polysaccharide biosynthetic process"/>
    <property type="evidence" value="ECO:0007669"/>
    <property type="project" value="TreeGrafter"/>
</dbReference>
<evidence type="ECO:0000256" key="8">
    <source>
        <dbReference type="SAM" id="SignalP"/>
    </source>
</evidence>
<evidence type="ECO:0000256" key="5">
    <source>
        <dbReference type="ARBA" id="ARBA00022729"/>
    </source>
</evidence>
<comment type="similarity">
    <text evidence="2">Belongs to the RseB family.</text>
</comment>
<dbReference type="Pfam" id="PF17188">
    <property type="entry name" value="MucB_RseB_C"/>
    <property type="match status" value="1"/>
</dbReference>
<dbReference type="CDD" id="cd16327">
    <property type="entry name" value="RseB"/>
    <property type="match status" value="1"/>
</dbReference>
<dbReference type="PATRIC" id="fig|291169.3.peg.1785"/>
<evidence type="ECO:0000313" key="12">
    <source>
        <dbReference type="Proteomes" id="UP000094379"/>
    </source>
</evidence>
<evidence type="ECO:0000256" key="6">
    <source>
        <dbReference type="ARBA" id="ARBA00022764"/>
    </source>
</evidence>
<dbReference type="InterPro" id="IPR033436">
    <property type="entry name" value="MucB/RseB_C"/>
</dbReference>
<dbReference type="SUPFAM" id="SSF89392">
    <property type="entry name" value="Prokaryotic lipoproteins and lipoprotein localization factors"/>
    <property type="match status" value="1"/>
</dbReference>
<dbReference type="PANTHER" id="PTHR38782">
    <property type="match status" value="1"/>
</dbReference>
<dbReference type="InterPro" id="IPR029046">
    <property type="entry name" value="LolA/LolB/LppX"/>
</dbReference>
<dbReference type="InterPro" id="IPR038484">
    <property type="entry name" value="MucB/RseB_C_sf"/>
</dbReference>
<dbReference type="Gene3D" id="2.50.20.10">
    <property type="entry name" value="Lipoprotein localisation LolA/LolB/LppX"/>
    <property type="match status" value="1"/>
</dbReference>
<dbReference type="Proteomes" id="UP000094379">
    <property type="component" value="Unassembled WGS sequence"/>
</dbReference>
<dbReference type="Pfam" id="PF03888">
    <property type="entry name" value="MucB_RseB"/>
    <property type="match status" value="1"/>
</dbReference>
<keyword evidence="7" id="KW-0653">Protein transport</keyword>
<evidence type="ECO:0000259" key="9">
    <source>
        <dbReference type="Pfam" id="PF03888"/>
    </source>
</evidence>
<dbReference type="GO" id="GO:0015031">
    <property type="term" value="P:protein transport"/>
    <property type="evidence" value="ECO:0007669"/>
    <property type="project" value="UniProtKB-KW"/>
</dbReference>
<keyword evidence="5 8" id="KW-0732">Signal</keyword>
<name>A0A1E3GRC8_9GAMM</name>
<dbReference type="GO" id="GO:0030288">
    <property type="term" value="C:outer membrane-bounded periplasmic space"/>
    <property type="evidence" value="ECO:0007669"/>
    <property type="project" value="TreeGrafter"/>
</dbReference>
<accession>A0A1E3GRC8</accession>
<dbReference type="PANTHER" id="PTHR38782:SF1">
    <property type="entry name" value="SIGMA-E FACTOR REGULATORY PROTEIN RSEB"/>
    <property type="match status" value="1"/>
</dbReference>
<proteinExistence type="inferred from homology"/>
<evidence type="ECO:0000256" key="7">
    <source>
        <dbReference type="ARBA" id="ARBA00022927"/>
    </source>
</evidence>
<gene>
    <name evidence="11" type="primary">mucB</name>
    <name evidence="11" type="ORF">A9E74_01775</name>
</gene>
<dbReference type="RefSeq" id="WP_069296218.1">
    <property type="nucleotide sequence ID" value="NZ_MCRI01000018.1"/>
</dbReference>
<feature type="signal peptide" evidence="8">
    <location>
        <begin position="1"/>
        <end position="21"/>
    </location>
</feature>
<comment type="subcellular location">
    <subcellularLocation>
        <location evidence="1">Periplasm</location>
    </subcellularLocation>
</comment>
<dbReference type="PIRSF" id="PIRSF005427">
    <property type="entry name" value="RseB"/>
    <property type="match status" value="1"/>
</dbReference>
<dbReference type="AlphaFoldDB" id="A0A1E3GRC8"/>
<comment type="caution">
    <text evidence="11">The sequence shown here is derived from an EMBL/GenBank/DDBJ whole genome shotgun (WGS) entry which is preliminary data.</text>
</comment>
<keyword evidence="4" id="KW-0813">Transport</keyword>
<evidence type="ECO:0000256" key="4">
    <source>
        <dbReference type="ARBA" id="ARBA00022448"/>
    </source>
</evidence>
<feature type="domain" description="MucB/RseB C-terminal" evidence="10">
    <location>
        <begin position="225"/>
        <end position="318"/>
    </location>
</feature>
<dbReference type="STRING" id="291169.A9E74_01775"/>
<feature type="chain" id="PRO_5009128573" evidence="8">
    <location>
        <begin position="22"/>
        <end position="326"/>
    </location>
</feature>
<evidence type="ECO:0000256" key="2">
    <source>
        <dbReference type="ARBA" id="ARBA00008150"/>
    </source>
</evidence>
<organism evidence="11 12">
    <name type="scientific">Methylophaga muralis</name>
    <dbReference type="NCBI Taxonomy" id="291169"/>
    <lineage>
        <taxon>Bacteria</taxon>
        <taxon>Pseudomonadati</taxon>
        <taxon>Pseudomonadota</taxon>
        <taxon>Gammaproteobacteria</taxon>
        <taxon>Thiotrichales</taxon>
        <taxon>Piscirickettsiaceae</taxon>
        <taxon>Methylophaga</taxon>
    </lineage>
</organism>
<dbReference type="InterPro" id="IPR005588">
    <property type="entry name" value="MucB_RseB"/>
</dbReference>
<protein>
    <submittedName>
        <fullName evidence="11">Sigma factor AlgU regulatory protein MucB</fullName>
    </submittedName>
</protein>
<keyword evidence="12" id="KW-1185">Reference proteome</keyword>
<feature type="domain" description="MucB/RseB N-terminal" evidence="9">
    <location>
        <begin position="27"/>
        <end position="201"/>
    </location>
</feature>